<evidence type="ECO:0000313" key="2">
    <source>
        <dbReference type="Proteomes" id="UP000735302"/>
    </source>
</evidence>
<dbReference type="AlphaFoldDB" id="A0AAV3YXA3"/>
<accession>A0AAV3YXA3</accession>
<comment type="caution">
    <text evidence="1">The sequence shown here is derived from an EMBL/GenBank/DDBJ whole genome shotgun (WGS) entry which is preliminary data.</text>
</comment>
<gene>
    <name evidence="1" type="ORF">PoB_001360500</name>
</gene>
<evidence type="ECO:0000313" key="1">
    <source>
        <dbReference type="EMBL" id="GFN87099.1"/>
    </source>
</evidence>
<dbReference type="EMBL" id="BLXT01001660">
    <property type="protein sequence ID" value="GFN87099.1"/>
    <property type="molecule type" value="Genomic_DNA"/>
</dbReference>
<name>A0AAV3YXA3_9GAST</name>
<dbReference type="Proteomes" id="UP000735302">
    <property type="component" value="Unassembled WGS sequence"/>
</dbReference>
<reference evidence="1 2" key="1">
    <citation type="journal article" date="2021" name="Elife">
        <title>Chloroplast acquisition without the gene transfer in kleptoplastic sea slugs, Plakobranchus ocellatus.</title>
        <authorList>
            <person name="Maeda T."/>
            <person name="Takahashi S."/>
            <person name="Yoshida T."/>
            <person name="Shimamura S."/>
            <person name="Takaki Y."/>
            <person name="Nagai Y."/>
            <person name="Toyoda A."/>
            <person name="Suzuki Y."/>
            <person name="Arimoto A."/>
            <person name="Ishii H."/>
            <person name="Satoh N."/>
            <person name="Nishiyama T."/>
            <person name="Hasebe M."/>
            <person name="Maruyama T."/>
            <person name="Minagawa J."/>
            <person name="Obokata J."/>
            <person name="Shigenobu S."/>
        </authorList>
    </citation>
    <scope>NUCLEOTIDE SEQUENCE [LARGE SCALE GENOMIC DNA]</scope>
</reference>
<proteinExistence type="predicted"/>
<protein>
    <submittedName>
        <fullName evidence="1">Uncharacterized protein</fullName>
    </submittedName>
</protein>
<organism evidence="1 2">
    <name type="scientific">Plakobranchus ocellatus</name>
    <dbReference type="NCBI Taxonomy" id="259542"/>
    <lineage>
        <taxon>Eukaryota</taxon>
        <taxon>Metazoa</taxon>
        <taxon>Spiralia</taxon>
        <taxon>Lophotrochozoa</taxon>
        <taxon>Mollusca</taxon>
        <taxon>Gastropoda</taxon>
        <taxon>Heterobranchia</taxon>
        <taxon>Euthyneura</taxon>
        <taxon>Panpulmonata</taxon>
        <taxon>Sacoglossa</taxon>
        <taxon>Placobranchoidea</taxon>
        <taxon>Plakobranchidae</taxon>
        <taxon>Plakobranchus</taxon>
    </lineage>
</organism>
<sequence>MRRKTNLHLSLSRQGRRSNDKQACLGYKPTDVHLLCLLRQDQITGCLFSAAISQALLPVVYKSSVIFILVTNDCLFSFRTTALLLSEALVAQRQMNSSLNLQKSLCHEFKPATVAWLGKAT</sequence>
<keyword evidence="2" id="KW-1185">Reference proteome</keyword>